<feature type="compositionally biased region" description="Basic and acidic residues" evidence="1">
    <location>
        <begin position="304"/>
        <end position="322"/>
    </location>
</feature>
<reference evidence="2 3" key="1">
    <citation type="submission" date="2019-03" db="EMBL/GenBank/DDBJ databases">
        <title>Roseomonas sp. a novel Roseomonas species isolated from Sea whip Gorgonian.</title>
        <authorList>
            <person name="Li F."/>
            <person name="Pan X."/>
            <person name="Huang S."/>
            <person name="Li Z."/>
            <person name="Meng B."/>
        </authorList>
    </citation>
    <scope>NUCLEOTIDE SEQUENCE [LARGE SCALE GENOMIC DNA]</scope>
    <source>
        <strain evidence="2 3">M0104</strain>
    </source>
</reference>
<keyword evidence="3" id="KW-1185">Reference proteome</keyword>
<dbReference type="Proteomes" id="UP000460715">
    <property type="component" value="Unassembled WGS sequence"/>
</dbReference>
<name>A0A845BEG0_9PROT</name>
<evidence type="ECO:0000313" key="2">
    <source>
        <dbReference type="EMBL" id="MXP65335.1"/>
    </source>
</evidence>
<dbReference type="EMBL" id="SNVJ01000020">
    <property type="protein sequence ID" value="MXP65335.1"/>
    <property type="molecule type" value="Genomic_DNA"/>
</dbReference>
<dbReference type="RefSeq" id="WP_160938745.1">
    <property type="nucleotide sequence ID" value="NZ_SNVJ01000020.1"/>
</dbReference>
<feature type="region of interest" description="Disordered" evidence="1">
    <location>
        <begin position="304"/>
        <end position="323"/>
    </location>
</feature>
<accession>A0A845BEG0</accession>
<protein>
    <submittedName>
        <fullName evidence="2">Uncharacterized protein</fullName>
    </submittedName>
</protein>
<evidence type="ECO:0000313" key="3">
    <source>
        <dbReference type="Proteomes" id="UP000460715"/>
    </source>
</evidence>
<evidence type="ECO:0000256" key="1">
    <source>
        <dbReference type="SAM" id="MobiDB-lite"/>
    </source>
</evidence>
<gene>
    <name evidence="2" type="ORF">E0493_18465</name>
</gene>
<dbReference type="OrthoDB" id="9884455at2"/>
<organism evidence="2 3">
    <name type="scientific">Teichococcus coralli</name>
    <dbReference type="NCBI Taxonomy" id="2545983"/>
    <lineage>
        <taxon>Bacteria</taxon>
        <taxon>Pseudomonadati</taxon>
        <taxon>Pseudomonadota</taxon>
        <taxon>Alphaproteobacteria</taxon>
        <taxon>Acetobacterales</taxon>
        <taxon>Roseomonadaceae</taxon>
        <taxon>Roseomonas</taxon>
    </lineage>
</organism>
<comment type="caution">
    <text evidence="2">The sequence shown here is derived from an EMBL/GenBank/DDBJ whole genome shotgun (WGS) entry which is preliminary data.</text>
</comment>
<sequence>MPGNVCFRADATGGQHPGLESRKRLSALLRAARSLHLPEATPEERDLVDDLLRAAEKAARNLGPLKDCDTRLDAFLRDMADEVDSQYRTQERLPAAVNIRKLVNRLREDALSVSCESCVGHGAAKPGAAEKVCRDDSRIDGQNMRNGAACWAPFQGLLQFALLVAQEAYDAVLPQDCQIDLAVEFHTCGTRESALGARTKFPATDRPGARRAIVEVTLPEDHFNFEHFAALLYLIFHEVCVHGPQAWSTAGKRAGTLEDCPFREGFVDAAAAELLEEALHVRMAALAPDLLPFAEDIALKTKAEHNRRRDVTPEEASPDARKTAAIRRVRQQRARGVKLFERLKKREAAGASRLTGHLAVRLALCANVLDVPDAALVELIERLERVTDPKLPYSPVKQGYYRRLRSLVIAPSPALDEIRSLLSRSVDNREF</sequence>
<proteinExistence type="predicted"/>
<dbReference type="AlphaFoldDB" id="A0A845BEG0"/>